<feature type="transmembrane region" description="Helical" evidence="3">
    <location>
        <begin position="1208"/>
        <end position="1236"/>
    </location>
</feature>
<protein>
    <submittedName>
        <fullName evidence="4">Uncharacterized protein</fullName>
    </submittedName>
</protein>
<feature type="transmembrane region" description="Helical" evidence="3">
    <location>
        <begin position="824"/>
        <end position="844"/>
    </location>
</feature>
<feature type="coiled-coil region" evidence="1">
    <location>
        <begin position="215"/>
        <end position="249"/>
    </location>
</feature>
<feature type="compositionally biased region" description="Low complexity" evidence="2">
    <location>
        <begin position="13"/>
        <end position="24"/>
    </location>
</feature>
<dbReference type="GO" id="GO:0051898">
    <property type="term" value="P:negative regulation of phosphatidylinositol 3-kinase/protein kinase B signal transduction"/>
    <property type="evidence" value="ECO:0007669"/>
    <property type="project" value="InterPro"/>
</dbReference>
<feature type="compositionally biased region" description="Basic and acidic residues" evidence="2">
    <location>
        <begin position="250"/>
        <end position="272"/>
    </location>
</feature>
<evidence type="ECO:0000256" key="2">
    <source>
        <dbReference type="SAM" id="MobiDB-lite"/>
    </source>
</evidence>
<feature type="transmembrane region" description="Helical" evidence="3">
    <location>
        <begin position="908"/>
        <end position="930"/>
    </location>
</feature>
<evidence type="ECO:0000256" key="3">
    <source>
        <dbReference type="SAM" id="Phobius"/>
    </source>
</evidence>
<feature type="transmembrane region" description="Helical" evidence="3">
    <location>
        <begin position="1259"/>
        <end position="1278"/>
    </location>
</feature>
<keyword evidence="3" id="KW-0812">Transmembrane</keyword>
<feature type="region of interest" description="Disordered" evidence="2">
    <location>
        <begin position="250"/>
        <end position="277"/>
    </location>
</feature>
<feature type="compositionally biased region" description="Low complexity" evidence="2">
    <location>
        <begin position="315"/>
        <end position="336"/>
    </location>
</feature>
<feature type="compositionally biased region" description="Polar residues" evidence="2">
    <location>
        <begin position="357"/>
        <end position="370"/>
    </location>
</feature>
<dbReference type="GO" id="GO:0141039">
    <property type="term" value="F:phosphatidylinositol 3-kinase inhibitor activity"/>
    <property type="evidence" value="ECO:0007669"/>
    <property type="project" value="InterPro"/>
</dbReference>
<gene>
    <name evidence="4" type="primary">LgM4147LRVhigh.09.00290.00130</name>
    <name evidence="4" type="ORF">BN36_0908800</name>
</gene>
<dbReference type="GO" id="GO:0031902">
    <property type="term" value="C:late endosome membrane"/>
    <property type="evidence" value="ECO:0007669"/>
    <property type="project" value="TreeGrafter"/>
</dbReference>
<reference evidence="4" key="1">
    <citation type="submission" date="2012-08" db="EMBL/GenBank/DDBJ databases">
        <title>Comparative genomics of metastatic and non-metastatic Leishmania guyanensis provides insights into polygenic factors involved in Leishmania RNA virus infection.</title>
        <authorList>
            <person name="Smith D."/>
            <person name="Hertz-Fowler C."/>
            <person name="Martin R."/>
            <person name="Dickens N."/>
            <person name="Fasel N."/>
            <person name="Falquet L."/>
            <person name="Beverley S."/>
            <person name="Zangger H."/>
            <person name="Calderon-Copete S."/>
            <person name="Mottram J."/>
            <person name="Xenarios I."/>
        </authorList>
    </citation>
    <scope>NUCLEOTIDE SEQUENCE</scope>
    <source>
        <strain evidence="4">MHOM/BR/75/M4147/SSU:IR2SAT-LUC</strain>
    </source>
</reference>
<dbReference type="PANTHER" id="PTHR13083">
    <property type="entry name" value="WD REPEAT-CONTAINING PROTEIN 91"/>
    <property type="match status" value="1"/>
</dbReference>
<name>A0A1E1IQ46_LEIGU</name>
<keyword evidence="3" id="KW-1133">Transmembrane helix</keyword>
<accession>A0A1E1IQ46</accession>
<dbReference type="PANTHER" id="PTHR13083:SF3">
    <property type="entry name" value="WD REPEAT-CONTAINING PROTEIN 91"/>
    <property type="match status" value="1"/>
</dbReference>
<keyword evidence="3" id="KW-0472">Membrane</keyword>
<feature type="transmembrane region" description="Helical" evidence="3">
    <location>
        <begin position="988"/>
        <end position="1006"/>
    </location>
</feature>
<dbReference type="GO" id="GO:0031901">
    <property type="term" value="C:early endosome membrane"/>
    <property type="evidence" value="ECO:0007669"/>
    <property type="project" value="TreeGrafter"/>
</dbReference>
<evidence type="ECO:0000256" key="1">
    <source>
        <dbReference type="SAM" id="Coils"/>
    </source>
</evidence>
<keyword evidence="1" id="KW-0175">Coiled coil</keyword>
<feature type="region of interest" description="Disordered" evidence="2">
    <location>
        <begin position="292"/>
        <end position="370"/>
    </location>
</feature>
<feature type="transmembrane region" description="Helical" evidence="3">
    <location>
        <begin position="1018"/>
        <end position="1040"/>
    </location>
</feature>
<feature type="transmembrane region" description="Helical" evidence="3">
    <location>
        <begin position="756"/>
        <end position="778"/>
    </location>
</feature>
<feature type="compositionally biased region" description="Polar residues" evidence="2">
    <location>
        <begin position="292"/>
        <end position="307"/>
    </location>
</feature>
<dbReference type="GO" id="GO:0045022">
    <property type="term" value="P:early endosome to late endosome transport"/>
    <property type="evidence" value="ECO:0007669"/>
    <property type="project" value="InterPro"/>
</dbReference>
<evidence type="ECO:0000313" key="4">
    <source>
        <dbReference type="EMBL" id="CCM13369.1"/>
    </source>
</evidence>
<feature type="transmembrane region" description="Helical" evidence="3">
    <location>
        <begin position="639"/>
        <end position="665"/>
    </location>
</feature>
<proteinExistence type="predicted"/>
<dbReference type="InterPro" id="IPR039724">
    <property type="entry name" value="WDR91"/>
</dbReference>
<feature type="transmembrane region" description="Helical" evidence="3">
    <location>
        <begin position="685"/>
        <end position="711"/>
    </location>
</feature>
<feature type="transmembrane region" description="Helical" evidence="3">
    <location>
        <begin position="850"/>
        <end position="879"/>
    </location>
</feature>
<feature type="region of interest" description="Disordered" evidence="2">
    <location>
        <begin position="1"/>
        <end position="62"/>
    </location>
</feature>
<organism evidence="4">
    <name type="scientific">Leishmania guyanensis</name>
    <dbReference type="NCBI Taxonomy" id="5670"/>
    <lineage>
        <taxon>Eukaryota</taxon>
        <taxon>Discoba</taxon>
        <taxon>Euglenozoa</taxon>
        <taxon>Kinetoplastea</taxon>
        <taxon>Metakinetoplastina</taxon>
        <taxon>Trypanosomatida</taxon>
        <taxon>Trypanosomatidae</taxon>
        <taxon>Leishmaniinae</taxon>
        <taxon>Leishmania</taxon>
        <taxon>Leishmania guyanensis species complex</taxon>
    </lineage>
</organism>
<feature type="transmembrane region" description="Helical" evidence="3">
    <location>
        <begin position="1080"/>
        <end position="1104"/>
    </location>
</feature>
<dbReference type="EMBL" id="CALQ01000262">
    <property type="protein sequence ID" value="CCM13369.1"/>
    <property type="molecule type" value="Genomic_DNA"/>
</dbReference>
<sequence length="1289" mass="138023">MPSRRRVHKRGDPQAPQAESEQQQRLSNAEDAASLEPRATPVVAQQPSPLSGGGGGTDDNSYISVWADEEDSYRLITERDEHLARIRAYRGFYDQLGCIKRAEARNVSDDGDVQPRWVADILGINMAPASPAVPRTTRALPTPLQQQQNAALGNHSSSTFPIRTPTDLGDAVPGSEIPLRASFMSMVCDGPQPLGESDHETSSILSPTVAETNQLSRLQAENSRMAVELQASQEAVQRLHESLREARETLRRYGGIKDKDDAASEAASDRQQHPFPPAIGAWNAVALHRDSSPVTVGATQEAASSRPSLHPPLASPTTASLLSNSASSVSGSIPSSPIEPPPGRSPAPASATCTEAAPSSTSSDHLQAQSEKVRQYAGLQGPLALSPSPKRLPPSPLNCLDGNGARGHFPRSSSKLFDVAEFFWALQVAPPPPTLRAGCDYSNYCQASTTPLRSPPSLTGMATQLSGVYGATGRAVEKLPSTASAEQEKHVETEEAAALACECAWVNSNYYCYNIMDEMSSLRVVPSPDEIGHGISPAASAVNEDELMQRLLNHTPTATSLSSLPLPEYNTPRSSLTPHRTSAAMAQWLVFERMVAPVWSPSSPENAALFASILPSPTTRCYRLPYLQRLWVTSVLRHLLLFLLVTLICILLFIPGIVLGTVNVFEAAEGEDFYALHNRFGHSALLVVARLGACTLVLLTFFSAVCVIGGWQQQQQQHQQDAEKAAAVAVAENECAPPATTAAKQPWLSIFSVKSVGALVHLTLCVGTGLTFFGAVLFRKGYRNTNLRLVLLGQSCYGAGEALLLGGLGTIVSAEVGVAAGVSVSMQILLLGWLIVNAFGSFIVPKLSYYIYIAAALLDALVYVTGFIGALVFGVVMLCPRDQIERAVHASAKDVTLRRLWSAVRHDVSLYFFLRSLTVGLLTAAMVLLMSSGLAIFVPTQAAAAAVAASTKSSEQMATNVDKGTGGAAEARFLTSDQDSWAMHQRHAPVLLFTYALVTMPMCFIPRLASLINRWCPVALLTTLLCAMWMISTGASWAPILGLDVSASNSGGKSDGVTTKVQAVSPSGSGIGFWLAKYRFLNPCISVCGIATGVIYTIVLSSLLRSITNAGVQLPVMHRTPSNTVFHKRGRKAAAAAARFPSEATPLLANGERNGKHENTDAAAVEVKCPDAVSTKVPTTATALPLGESKTSEELQRRVRMQLRGGPAVMIVLVWMLIMMVLLLCVTVMMVAAVLLTDRAESPLYVSRLLPGVTMDEHLVLKSTLACVLIAAMLVQWVEMCHRFCRSCS</sequence>